<organism evidence="1">
    <name type="scientific">Timema poppense</name>
    <name type="common">Walking stick</name>
    <dbReference type="NCBI Taxonomy" id="170557"/>
    <lineage>
        <taxon>Eukaryota</taxon>
        <taxon>Metazoa</taxon>
        <taxon>Ecdysozoa</taxon>
        <taxon>Arthropoda</taxon>
        <taxon>Hexapoda</taxon>
        <taxon>Insecta</taxon>
        <taxon>Pterygota</taxon>
        <taxon>Neoptera</taxon>
        <taxon>Polyneoptera</taxon>
        <taxon>Phasmatodea</taxon>
        <taxon>Timematodea</taxon>
        <taxon>Timematoidea</taxon>
        <taxon>Timematidae</taxon>
        <taxon>Timema</taxon>
    </lineage>
</organism>
<gene>
    <name evidence="1" type="ORF">TPSB3V08_LOCUS15129</name>
</gene>
<name>A0A7R9HJK3_TIMPO</name>
<dbReference type="AlphaFoldDB" id="A0A7R9HJK3"/>
<evidence type="ECO:0000313" key="1">
    <source>
        <dbReference type="EMBL" id="CAD7421714.1"/>
    </source>
</evidence>
<dbReference type="EMBL" id="OD059277">
    <property type="protein sequence ID" value="CAD7421714.1"/>
    <property type="molecule type" value="Genomic_DNA"/>
</dbReference>
<accession>A0A7R9HJK3</accession>
<proteinExistence type="predicted"/>
<reference evidence="1" key="1">
    <citation type="submission" date="2020-11" db="EMBL/GenBank/DDBJ databases">
        <authorList>
            <person name="Tran Van P."/>
        </authorList>
    </citation>
    <scope>NUCLEOTIDE SEQUENCE</scope>
</reference>
<protein>
    <submittedName>
        <fullName evidence="1">Uncharacterized protein</fullName>
    </submittedName>
</protein>
<sequence length="128" mass="14027">MRYGGNREPCVLENIKYVPSLGTNVFSTGTATSRGFMMVERECIYEIQYSDGTIVVIGGKDSANQYRLGPRIYSSPTASLVLTDSSQLTSYSQNLVSTKGTTGLLYSEVVVNVTTVTTLQRWHQSLGI</sequence>